<evidence type="ECO:0000313" key="2">
    <source>
        <dbReference type="EMBL" id="RDU24159.1"/>
    </source>
</evidence>
<keyword evidence="2" id="KW-0560">Oxidoreductase</keyword>
<reference evidence="2 3" key="1">
    <citation type="submission" date="2018-07" db="EMBL/GenBank/DDBJ databases">
        <title>Anaerosacharophilus polymeroproducens gen. nov. sp. nov., an anaerobic bacterium isolated from salt field.</title>
        <authorList>
            <person name="Kim W."/>
            <person name="Yang S.-H."/>
            <person name="Oh J."/>
            <person name="Lee J.-H."/>
            <person name="Kwon K.K."/>
        </authorList>
    </citation>
    <scope>NUCLEOTIDE SEQUENCE [LARGE SCALE GENOMIC DNA]</scope>
    <source>
        <strain evidence="2 3">MCWD5</strain>
    </source>
</reference>
<dbReference type="SUPFAM" id="SSF54909">
    <property type="entry name" value="Dimeric alpha+beta barrel"/>
    <property type="match status" value="1"/>
</dbReference>
<dbReference type="AlphaFoldDB" id="A0A371AX81"/>
<accession>A0A371AX81</accession>
<dbReference type="PANTHER" id="PTHR33336">
    <property type="entry name" value="QUINOL MONOOXYGENASE YGIN-RELATED"/>
    <property type="match status" value="1"/>
</dbReference>
<dbReference type="PROSITE" id="PS51725">
    <property type="entry name" value="ABM"/>
    <property type="match status" value="1"/>
</dbReference>
<proteinExistence type="predicted"/>
<organism evidence="2 3">
    <name type="scientific">Anaerosacchariphilus polymeriproducens</name>
    <dbReference type="NCBI Taxonomy" id="1812858"/>
    <lineage>
        <taxon>Bacteria</taxon>
        <taxon>Bacillati</taxon>
        <taxon>Bacillota</taxon>
        <taxon>Clostridia</taxon>
        <taxon>Lachnospirales</taxon>
        <taxon>Lachnospiraceae</taxon>
        <taxon>Anaerosacchariphilus</taxon>
    </lineage>
</organism>
<dbReference type="Pfam" id="PF03992">
    <property type="entry name" value="ABM"/>
    <property type="match status" value="1"/>
</dbReference>
<evidence type="ECO:0000313" key="3">
    <source>
        <dbReference type="Proteomes" id="UP000255036"/>
    </source>
</evidence>
<dbReference type="InterPro" id="IPR007138">
    <property type="entry name" value="ABM_dom"/>
</dbReference>
<protein>
    <submittedName>
        <fullName evidence="2">Antibiotic biosynthesis monooxygenase</fullName>
    </submittedName>
</protein>
<dbReference type="InterPro" id="IPR011008">
    <property type="entry name" value="Dimeric_a/b-barrel"/>
</dbReference>
<name>A0A371AX81_9FIRM</name>
<dbReference type="EMBL" id="QRCT01000014">
    <property type="protein sequence ID" value="RDU24159.1"/>
    <property type="molecule type" value="Genomic_DNA"/>
</dbReference>
<comment type="caution">
    <text evidence="2">The sequence shown here is derived from an EMBL/GenBank/DDBJ whole genome shotgun (WGS) entry which is preliminary data.</text>
</comment>
<sequence length="231" mass="27916">MYYSDFCAVEYIENENVVLLSWKKACSGEQFREPEKYSLELLEHYQGSSLIIDVRNGFEEDKEDIEWEVSEFIPKMSQTDCKYVIFIENKEKEIKNIVKKWRKEFENNFTVLKTLSIQNALHELNKRRKMLTLNIIFEMKASLRKEFYKKLIEQGIVEKSRKEAGNIKYEYYCAVEDHRKILLIETWENSIALEKHLKTDHYQLFKKLKAEYVKETRIEKHYLDEKTILIN</sequence>
<dbReference type="Gene3D" id="3.30.70.100">
    <property type="match status" value="1"/>
</dbReference>
<dbReference type="InterPro" id="IPR050744">
    <property type="entry name" value="AI-2_Isomerase_LsrG"/>
</dbReference>
<dbReference type="RefSeq" id="WP_115481184.1">
    <property type="nucleotide sequence ID" value="NZ_QRCT01000014.1"/>
</dbReference>
<dbReference type="Proteomes" id="UP000255036">
    <property type="component" value="Unassembled WGS sequence"/>
</dbReference>
<dbReference type="GO" id="GO:0004497">
    <property type="term" value="F:monooxygenase activity"/>
    <property type="evidence" value="ECO:0007669"/>
    <property type="project" value="UniProtKB-KW"/>
</dbReference>
<feature type="domain" description="ABM" evidence="1">
    <location>
        <begin position="131"/>
        <end position="223"/>
    </location>
</feature>
<keyword evidence="3" id="KW-1185">Reference proteome</keyword>
<evidence type="ECO:0000259" key="1">
    <source>
        <dbReference type="PROSITE" id="PS51725"/>
    </source>
</evidence>
<dbReference type="OrthoDB" id="2607649at2"/>
<gene>
    <name evidence="2" type="ORF">DWV06_05520</name>
</gene>
<keyword evidence="2" id="KW-0503">Monooxygenase</keyword>
<dbReference type="PANTHER" id="PTHR33336:SF15">
    <property type="entry name" value="ABM DOMAIN-CONTAINING PROTEIN"/>
    <property type="match status" value="1"/>
</dbReference>